<dbReference type="EMBL" id="JBHEZY010000003">
    <property type="protein sequence ID" value="MFC1431174.1"/>
    <property type="molecule type" value="Genomic_DNA"/>
</dbReference>
<dbReference type="EC" id="3.1.3.-" evidence="1"/>
<dbReference type="Gene3D" id="3.30.1240.10">
    <property type="match status" value="1"/>
</dbReference>
<dbReference type="PANTHER" id="PTHR10000">
    <property type="entry name" value="PHOSPHOSERINE PHOSPHATASE"/>
    <property type="match status" value="1"/>
</dbReference>
<dbReference type="Pfam" id="PF08282">
    <property type="entry name" value="Hydrolase_3"/>
    <property type="match status" value="1"/>
</dbReference>
<dbReference type="RefSeq" id="WP_380509784.1">
    <property type="nucleotide sequence ID" value="NZ_JBHEZX010000006.1"/>
</dbReference>
<evidence type="ECO:0000313" key="4">
    <source>
        <dbReference type="Proteomes" id="UP001592582"/>
    </source>
</evidence>
<evidence type="ECO:0000313" key="3">
    <source>
        <dbReference type="Proteomes" id="UP001592530"/>
    </source>
</evidence>
<dbReference type="SUPFAM" id="SSF56784">
    <property type="entry name" value="HAD-like"/>
    <property type="match status" value="1"/>
</dbReference>
<reference evidence="3 4" key="1">
    <citation type="submission" date="2024-09" db="EMBL/GenBank/DDBJ databases">
        <authorList>
            <person name="Lee S.D."/>
        </authorList>
    </citation>
    <scope>NUCLEOTIDE SEQUENCE [LARGE SCALE GENOMIC DNA]</scope>
    <source>
        <strain evidence="1 4">N1-1</strain>
        <strain evidence="2 3">N1-3</strain>
    </source>
</reference>
<gene>
    <name evidence="2" type="ORF">ACEZDB_10995</name>
    <name evidence="1" type="ORF">ACEZDG_17260</name>
</gene>
<dbReference type="InterPro" id="IPR023214">
    <property type="entry name" value="HAD_sf"/>
</dbReference>
<comment type="caution">
    <text evidence="1">The sequence shown here is derived from an EMBL/GenBank/DDBJ whole genome shotgun (WGS) entry which is preliminary data.</text>
</comment>
<protein>
    <submittedName>
        <fullName evidence="1">HAD family hydrolase</fullName>
        <ecNumber evidence="1">3.1.3.-</ecNumber>
    </submittedName>
</protein>
<dbReference type="EMBL" id="JBHEZX010000006">
    <property type="protein sequence ID" value="MFC1411011.1"/>
    <property type="molecule type" value="Genomic_DNA"/>
</dbReference>
<proteinExistence type="predicted"/>
<dbReference type="InterPro" id="IPR036412">
    <property type="entry name" value="HAD-like_sf"/>
</dbReference>
<sequence>MTHPRLIATDLDGTLLRSDGTVSARTQAALTLAEAAGISIVFVTGRPPRWMESLTDHIGRHGVAICSNGGAVYDVRRKELVESFPLRAEDSLALVTALRAELPGATFAFEYPLGFSQERGFGSAPWESTDVSRIATAEEFLATADADTVFKMLVKLSALDPDELLRRACRAAGGLAEITRSSPMLEISALGVSKATTLARWCAERGITADQVVAFGDMPNDLPMLAWAGRAYAVANAHPEVLAATTLRAGDHDQDGVAAVIESLVAAL</sequence>
<keyword evidence="1" id="KW-0378">Hydrolase</keyword>
<dbReference type="Proteomes" id="UP001592582">
    <property type="component" value="Unassembled WGS sequence"/>
</dbReference>
<dbReference type="PANTHER" id="PTHR10000:SF8">
    <property type="entry name" value="HAD SUPERFAMILY HYDROLASE-LIKE, TYPE 3"/>
    <property type="match status" value="1"/>
</dbReference>
<keyword evidence="4" id="KW-1185">Reference proteome</keyword>
<dbReference type="Proteomes" id="UP001592530">
    <property type="component" value="Unassembled WGS sequence"/>
</dbReference>
<accession>A0ABV6VBB1</accession>
<evidence type="ECO:0000313" key="1">
    <source>
        <dbReference type="EMBL" id="MFC1411011.1"/>
    </source>
</evidence>
<evidence type="ECO:0000313" key="2">
    <source>
        <dbReference type="EMBL" id="MFC1431174.1"/>
    </source>
</evidence>
<organism evidence="1 4">
    <name type="scientific">Streptacidiphilus alkalitolerans</name>
    <dbReference type="NCBI Taxonomy" id="3342712"/>
    <lineage>
        <taxon>Bacteria</taxon>
        <taxon>Bacillati</taxon>
        <taxon>Actinomycetota</taxon>
        <taxon>Actinomycetes</taxon>
        <taxon>Kitasatosporales</taxon>
        <taxon>Streptomycetaceae</taxon>
        <taxon>Streptacidiphilus</taxon>
    </lineage>
</organism>
<dbReference type="Gene3D" id="3.40.50.1000">
    <property type="entry name" value="HAD superfamily/HAD-like"/>
    <property type="match status" value="1"/>
</dbReference>
<dbReference type="InterPro" id="IPR006379">
    <property type="entry name" value="HAD-SF_hydro_IIB"/>
</dbReference>
<dbReference type="NCBIfam" id="TIGR01484">
    <property type="entry name" value="HAD-SF-IIB"/>
    <property type="match status" value="1"/>
</dbReference>
<name>A0ABV6VBB1_9ACTN</name>
<dbReference type="GO" id="GO:0016787">
    <property type="term" value="F:hydrolase activity"/>
    <property type="evidence" value="ECO:0007669"/>
    <property type="project" value="UniProtKB-KW"/>
</dbReference>